<feature type="compositionally biased region" description="Polar residues" evidence="2">
    <location>
        <begin position="288"/>
        <end position="306"/>
    </location>
</feature>
<dbReference type="PROSITE" id="PS50200">
    <property type="entry name" value="RA"/>
    <property type="match status" value="1"/>
</dbReference>
<reference evidence="5 6" key="1">
    <citation type="submission" date="2017-05" db="EMBL/GenBank/DDBJ databases">
        <title>Draft genome sequence of Elsinoe australis.</title>
        <authorList>
            <person name="Cheng Q."/>
        </authorList>
    </citation>
    <scope>NUCLEOTIDE SEQUENCE [LARGE SCALE GENOMIC DNA]</scope>
    <source>
        <strain evidence="5 6">NL1</strain>
    </source>
</reference>
<gene>
    <name evidence="5" type="ORF">B9Z65_6905</name>
</gene>
<feature type="compositionally biased region" description="Polar residues" evidence="2">
    <location>
        <begin position="318"/>
        <end position="327"/>
    </location>
</feature>
<feature type="coiled-coil region" evidence="1">
    <location>
        <begin position="174"/>
        <end position="201"/>
    </location>
</feature>
<evidence type="ECO:0000313" key="5">
    <source>
        <dbReference type="EMBL" id="PSK42951.1"/>
    </source>
</evidence>
<comment type="caution">
    <text evidence="5">The sequence shown here is derived from an EMBL/GenBank/DDBJ whole genome shotgun (WGS) entry which is preliminary data.</text>
</comment>
<dbReference type="Gene3D" id="3.10.20.90">
    <property type="entry name" value="Phosphatidylinositol 3-kinase Catalytic Subunit, Chain A, domain 1"/>
    <property type="match status" value="1"/>
</dbReference>
<evidence type="ECO:0000256" key="1">
    <source>
        <dbReference type="SAM" id="Coils"/>
    </source>
</evidence>
<evidence type="ECO:0008006" key="7">
    <source>
        <dbReference type="Google" id="ProtNLM"/>
    </source>
</evidence>
<dbReference type="PANTHER" id="PTHR24135:SF28">
    <property type="entry name" value="LD13733P"/>
    <property type="match status" value="1"/>
</dbReference>
<dbReference type="SMART" id="SM00314">
    <property type="entry name" value="RA"/>
    <property type="match status" value="1"/>
</dbReference>
<proteinExistence type="predicted"/>
<feature type="compositionally biased region" description="Polar residues" evidence="2">
    <location>
        <begin position="42"/>
        <end position="66"/>
    </location>
</feature>
<dbReference type="GO" id="GO:0007165">
    <property type="term" value="P:signal transduction"/>
    <property type="evidence" value="ECO:0007669"/>
    <property type="project" value="InterPro"/>
</dbReference>
<dbReference type="PROSITE" id="PS50105">
    <property type="entry name" value="SAM_DOMAIN"/>
    <property type="match status" value="1"/>
</dbReference>
<dbReference type="Pfam" id="PF00788">
    <property type="entry name" value="RA"/>
    <property type="match status" value="1"/>
</dbReference>
<dbReference type="AlphaFoldDB" id="A0A2P7Z424"/>
<feature type="domain" description="SAM" evidence="3">
    <location>
        <begin position="68"/>
        <end position="131"/>
    </location>
</feature>
<dbReference type="EMBL" id="NHZQ01000331">
    <property type="protein sequence ID" value="PSK42951.1"/>
    <property type="molecule type" value="Genomic_DNA"/>
</dbReference>
<dbReference type="Gene3D" id="1.10.150.50">
    <property type="entry name" value="Transcription Factor, Ets-1"/>
    <property type="match status" value="1"/>
</dbReference>
<evidence type="ECO:0000259" key="3">
    <source>
        <dbReference type="PROSITE" id="PS50105"/>
    </source>
</evidence>
<dbReference type="SMART" id="SM00454">
    <property type="entry name" value="SAM"/>
    <property type="match status" value="1"/>
</dbReference>
<organism evidence="5 6">
    <name type="scientific">Elsinoe australis</name>
    <dbReference type="NCBI Taxonomy" id="40998"/>
    <lineage>
        <taxon>Eukaryota</taxon>
        <taxon>Fungi</taxon>
        <taxon>Dikarya</taxon>
        <taxon>Ascomycota</taxon>
        <taxon>Pezizomycotina</taxon>
        <taxon>Dothideomycetes</taxon>
        <taxon>Dothideomycetidae</taxon>
        <taxon>Myriangiales</taxon>
        <taxon>Elsinoaceae</taxon>
        <taxon>Elsinoe</taxon>
    </lineage>
</organism>
<keyword evidence="1" id="KW-0175">Coiled coil</keyword>
<dbReference type="Pfam" id="PF07647">
    <property type="entry name" value="SAM_2"/>
    <property type="match status" value="1"/>
</dbReference>
<feature type="domain" description="Ras-associating" evidence="4">
    <location>
        <begin position="391"/>
        <end position="464"/>
    </location>
</feature>
<dbReference type="CDD" id="cd01786">
    <property type="entry name" value="RA_STE50"/>
    <property type="match status" value="1"/>
</dbReference>
<protein>
    <recommendedName>
        <fullName evidence="7">Protein STE50</fullName>
    </recommendedName>
</protein>
<dbReference type="OrthoDB" id="445896at2759"/>
<accession>A0A2P7Z424</accession>
<evidence type="ECO:0000313" key="6">
    <source>
        <dbReference type="Proteomes" id="UP000243723"/>
    </source>
</evidence>
<dbReference type="SUPFAM" id="SSF54236">
    <property type="entry name" value="Ubiquitin-like"/>
    <property type="match status" value="1"/>
</dbReference>
<keyword evidence="6" id="KW-1185">Reference proteome</keyword>
<feature type="region of interest" description="Disordered" evidence="2">
    <location>
        <begin position="209"/>
        <end position="273"/>
    </location>
</feature>
<feature type="compositionally biased region" description="Basic and acidic residues" evidence="2">
    <location>
        <begin position="371"/>
        <end position="384"/>
    </location>
</feature>
<dbReference type="GO" id="GO:0030160">
    <property type="term" value="F:synaptic receptor adaptor activity"/>
    <property type="evidence" value="ECO:0007669"/>
    <property type="project" value="TreeGrafter"/>
</dbReference>
<dbReference type="InterPro" id="IPR029071">
    <property type="entry name" value="Ubiquitin-like_domsf"/>
</dbReference>
<dbReference type="InterPro" id="IPR051569">
    <property type="entry name" value="SHANK"/>
</dbReference>
<dbReference type="GO" id="GO:0035255">
    <property type="term" value="F:ionotropic glutamate receptor binding"/>
    <property type="evidence" value="ECO:0007669"/>
    <property type="project" value="TreeGrafter"/>
</dbReference>
<evidence type="ECO:0000259" key="4">
    <source>
        <dbReference type="PROSITE" id="PS50200"/>
    </source>
</evidence>
<sequence>MAYKSAYTADSDADDEFERPEFISPTIPQDMSPSESEDMTSPEHTPTTFTRSQSGGSHASPTTLITDWTPPQCGDYMKSLGLGQYAEAMIDEAINGEALIEMQHQDLKDMGITSVGHRLTVLKGVYEIKVKQNIPLDPDHYVPLSAEDASKEMAATQDDIGRIIDSIRLRDQRIIAAESELRAMKEDVHRLIEENRKLREETLPLIRKAKDWSHPLPNPEQPMTTPPADFKPTTTSGLSRKFSTKRLFLGNAPKNPSPTVAGPTLADSSSLDPSAAALAASNHLTASMTSQNSPNTTQQLSPTSPAYSVAPSSHRFPRNTTDGSSTLRPGPDDNYTHYAPSRDTQATLTAPSLAPSSVPTPSSEMPPSTSSRRDKQRDTARAEENSNIEIFKSFRVSIEDPCHKVLPVALKRYNINDDWRQYALYIVHGDQERCLGLEEKPLMLFKQLDREGRKPMFMLRKHASPAGEGWSVPGGAAAAHGTIGGEGGRGLPGGVL</sequence>
<feature type="compositionally biased region" description="Low complexity" evidence="2">
    <location>
        <begin position="355"/>
        <end position="370"/>
    </location>
</feature>
<dbReference type="InterPro" id="IPR000159">
    <property type="entry name" value="RA_dom"/>
</dbReference>
<feature type="region of interest" description="Disordered" evidence="2">
    <location>
        <begin position="1"/>
        <end position="67"/>
    </location>
</feature>
<dbReference type="Proteomes" id="UP000243723">
    <property type="component" value="Unassembled WGS sequence"/>
</dbReference>
<evidence type="ECO:0000256" key="2">
    <source>
        <dbReference type="SAM" id="MobiDB-lite"/>
    </source>
</evidence>
<feature type="region of interest" description="Disordered" evidence="2">
    <location>
        <begin position="287"/>
        <end position="384"/>
    </location>
</feature>
<dbReference type="STRING" id="40998.A0A2P7Z424"/>
<dbReference type="InterPro" id="IPR001660">
    <property type="entry name" value="SAM"/>
</dbReference>
<dbReference type="SUPFAM" id="SSF47769">
    <property type="entry name" value="SAM/Pointed domain"/>
    <property type="match status" value="1"/>
</dbReference>
<name>A0A2P7Z424_9PEZI</name>
<dbReference type="PANTHER" id="PTHR24135">
    <property type="entry name" value="SH3 AND MULTIPLE ANKYRIN REPEAT DOMAINS PROTEIN"/>
    <property type="match status" value="1"/>
</dbReference>
<dbReference type="InterPro" id="IPR013761">
    <property type="entry name" value="SAM/pointed_sf"/>
</dbReference>
<feature type="compositionally biased region" description="Low complexity" evidence="2">
    <location>
        <begin position="263"/>
        <end position="273"/>
    </location>
</feature>